<evidence type="ECO:0000313" key="2">
    <source>
        <dbReference type="Proteomes" id="UP000006948"/>
    </source>
</evidence>
<sequence>MSHVLSKVSEISVVVFGETRDVVRARHIREALADVPDDATLSAASINPKQVTLVFKRQEAE</sequence>
<protein>
    <submittedName>
        <fullName evidence="1">Uncharacterized protein</fullName>
    </submittedName>
</protein>
<organism evidence="1 2">
    <name type="scientific">Mycobacterium phage Timshel</name>
    <dbReference type="NCBI Taxonomy" id="1032895"/>
    <lineage>
        <taxon>Viruses</taxon>
        <taxon>Duplodnaviria</taxon>
        <taxon>Heunggongvirae</taxon>
        <taxon>Uroviricota</taxon>
        <taxon>Caudoviricetes</taxon>
        <taxon>Timshelvirus</taxon>
        <taxon>Timshelvirus timshel</taxon>
    </lineage>
</organism>
<evidence type="ECO:0000313" key="1">
    <source>
        <dbReference type="EMBL" id="AEJ92394.1"/>
    </source>
</evidence>
<dbReference type="Proteomes" id="UP000006948">
    <property type="component" value="Segment"/>
</dbReference>
<gene>
    <name evidence="1" type="primary">39</name>
    <name evidence="1" type="ORF">TIMSHEL_39</name>
</gene>
<name>G1DB57_9CAUD</name>
<dbReference type="EMBL" id="JF957060">
    <property type="protein sequence ID" value="AEJ92394.1"/>
    <property type="molecule type" value="Genomic_DNA"/>
</dbReference>
<dbReference type="KEGG" id="vg:40083652"/>
<proteinExistence type="predicted"/>
<accession>G1DB57</accession>
<dbReference type="GeneID" id="40083652"/>
<reference evidence="1 2" key="1">
    <citation type="journal article" date="2012" name="J. Virol.">
        <title>Complete Genome Sequences of 138 Mycobacteriophages.</title>
        <authorList>
            <consortium name="the Science Education Alliance Phage Hunters Advancing Genomics and Evolutionary Science Program"/>
            <consortium name="the KwaZulu-Natal Research Institute for Tuberculosis and HIV Mycobacterial Genetics Course Students"/>
            <consortium name="the Phage Hunters Integrating Research and Education Program"/>
            <person name="Hatfull G.F."/>
        </authorList>
    </citation>
    <scope>NUCLEOTIDE SEQUENCE [LARGE SCALE GENOMIC DNA]</scope>
</reference>
<dbReference type="RefSeq" id="YP_009607597.1">
    <property type="nucleotide sequence ID" value="NC_041983.1"/>
</dbReference>
<keyword evidence="2" id="KW-1185">Reference proteome</keyword>